<keyword evidence="3" id="KW-0547">Nucleotide-binding</keyword>
<sequence>FKKFNFSAKNISIYNLETTEESNKDNDNKGNDNYDSDDNSDMNSITVAMLLQNTVESTKRFLKESNECKISTLPLKPIPSDIDIATLQTPKHINVLAEELGLILNELSFTCVRQPSQGPAFGIKEGAFGDGYAQVDKFNLYLTEDIHAVTTYVS</sequence>
<dbReference type="InterPro" id="IPR000559">
    <property type="entry name" value="Formate_THF_ligase"/>
</dbReference>
<reference evidence="6" key="1">
    <citation type="submission" date="2021-06" db="EMBL/GenBank/DDBJ databases">
        <authorList>
            <person name="Kallberg Y."/>
            <person name="Tangrot J."/>
            <person name="Rosling A."/>
        </authorList>
    </citation>
    <scope>NUCLEOTIDE SEQUENCE</scope>
    <source>
        <strain evidence="6">IN212</strain>
    </source>
</reference>
<dbReference type="Gene3D" id="3.40.50.300">
    <property type="entry name" value="P-loop containing nucleotide triphosphate hydrolases"/>
    <property type="match status" value="1"/>
</dbReference>
<dbReference type="Pfam" id="PF01268">
    <property type="entry name" value="FTHFS"/>
    <property type="match status" value="1"/>
</dbReference>
<dbReference type="Proteomes" id="UP000789396">
    <property type="component" value="Unassembled WGS sequence"/>
</dbReference>
<evidence type="ECO:0000256" key="5">
    <source>
        <dbReference type="SAM" id="MobiDB-lite"/>
    </source>
</evidence>
<evidence type="ECO:0000256" key="3">
    <source>
        <dbReference type="ARBA" id="ARBA00022741"/>
    </source>
</evidence>
<keyword evidence="2" id="KW-0436">Ligase</keyword>
<evidence type="ECO:0000256" key="2">
    <source>
        <dbReference type="ARBA" id="ARBA00022598"/>
    </source>
</evidence>
<keyword evidence="4" id="KW-0067">ATP-binding</keyword>
<gene>
    <name evidence="6" type="ORF">RFULGI_LOCUS6614</name>
</gene>
<comment type="caution">
    <text evidence="6">The sequence shown here is derived from an EMBL/GenBank/DDBJ whole genome shotgun (WGS) entry which is preliminary data.</text>
</comment>
<keyword evidence="7" id="KW-1185">Reference proteome</keyword>
<dbReference type="GO" id="GO:0006730">
    <property type="term" value="P:one-carbon metabolic process"/>
    <property type="evidence" value="ECO:0007669"/>
    <property type="project" value="UniProtKB-KW"/>
</dbReference>
<dbReference type="SUPFAM" id="SSF52540">
    <property type="entry name" value="P-loop containing nucleoside triphosphate hydrolases"/>
    <property type="match status" value="1"/>
</dbReference>
<feature type="region of interest" description="Disordered" evidence="5">
    <location>
        <begin position="20"/>
        <end position="39"/>
    </location>
</feature>
<dbReference type="OrthoDB" id="5126881at2759"/>
<evidence type="ECO:0000256" key="4">
    <source>
        <dbReference type="ARBA" id="ARBA00022840"/>
    </source>
</evidence>
<name>A0A9N9CGV3_9GLOM</name>
<dbReference type="GO" id="GO:0004329">
    <property type="term" value="F:formate-tetrahydrofolate ligase activity"/>
    <property type="evidence" value="ECO:0007669"/>
    <property type="project" value="InterPro"/>
</dbReference>
<protein>
    <submittedName>
        <fullName evidence="6">1301_t:CDS:1</fullName>
    </submittedName>
</protein>
<evidence type="ECO:0000313" key="7">
    <source>
        <dbReference type="Proteomes" id="UP000789396"/>
    </source>
</evidence>
<evidence type="ECO:0000313" key="6">
    <source>
        <dbReference type="EMBL" id="CAG8601309.1"/>
    </source>
</evidence>
<dbReference type="InterPro" id="IPR027417">
    <property type="entry name" value="P-loop_NTPase"/>
</dbReference>
<accession>A0A9N9CGV3</accession>
<feature type="compositionally biased region" description="Basic and acidic residues" evidence="5">
    <location>
        <begin position="21"/>
        <end position="32"/>
    </location>
</feature>
<evidence type="ECO:0000256" key="1">
    <source>
        <dbReference type="ARBA" id="ARBA00022563"/>
    </source>
</evidence>
<keyword evidence="1" id="KW-0554">One-carbon metabolism</keyword>
<dbReference type="AlphaFoldDB" id="A0A9N9CGV3"/>
<organism evidence="6 7">
    <name type="scientific">Racocetra fulgida</name>
    <dbReference type="NCBI Taxonomy" id="60492"/>
    <lineage>
        <taxon>Eukaryota</taxon>
        <taxon>Fungi</taxon>
        <taxon>Fungi incertae sedis</taxon>
        <taxon>Mucoromycota</taxon>
        <taxon>Glomeromycotina</taxon>
        <taxon>Glomeromycetes</taxon>
        <taxon>Diversisporales</taxon>
        <taxon>Gigasporaceae</taxon>
        <taxon>Racocetra</taxon>
    </lineage>
</organism>
<dbReference type="EMBL" id="CAJVPZ010008740">
    <property type="protein sequence ID" value="CAG8601309.1"/>
    <property type="molecule type" value="Genomic_DNA"/>
</dbReference>
<dbReference type="GO" id="GO:0005524">
    <property type="term" value="F:ATP binding"/>
    <property type="evidence" value="ECO:0007669"/>
    <property type="project" value="UniProtKB-KW"/>
</dbReference>
<feature type="non-terminal residue" evidence="6">
    <location>
        <position position="1"/>
    </location>
</feature>
<proteinExistence type="predicted"/>